<evidence type="ECO:0000313" key="3">
    <source>
        <dbReference type="Proteomes" id="UP000325529"/>
    </source>
</evidence>
<name>A0A5J6GA02_STRKN</name>
<dbReference type="OrthoDB" id="5188325at2"/>
<dbReference type="Pfam" id="PF01740">
    <property type="entry name" value="STAS"/>
    <property type="match status" value="1"/>
</dbReference>
<evidence type="ECO:0000313" key="2">
    <source>
        <dbReference type="EMBL" id="QEU90775.1"/>
    </source>
</evidence>
<gene>
    <name evidence="2" type="ORF">CP970_07515</name>
</gene>
<proteinExistence type="predicted"/>
<protein>
    <submittedName>
        <fullName evidence="2">Anti-sigma factor antagonist</fullName>
    </submittedName>
</protein>
<dbReference type="PROSITE" id="PS50801">
    <property type="entry name" value="STAS"/>
    <property type="match status" value="1"/>
</dbReference>
<dbReference type="PANTHER" id="PTHR33495:SF2">
    <property type="entry name" value="ANTI-SIGMA FACTOR ANTAGONIST TM_1081-RELATED"/>
    <property type="match status" value="1"/>
</dbReference>
<dbReference type="Gene3D" id="3.30.750.24">
    <property type="entry name" value="STAS domain"/>
    <property type="match status" value="1"/>
</dbReference>
<dbReference type="CDD" id="cd07043">
    <property type="entry name" value="STAS_anti-anti-sigma_factors"/>
    <property type="match status" value="1"/>
</dbReference>
<organism evidence="2 3">
    <name type="scientific">Streptomyces kanamyceticus</name>
    <dbReference type="NCBI Taxonomy" id="1967"/>
    <lineage>
        <taxon>Bacteria</taxon>
        <taxon>Bacillati</taxon>
        <taxon>Actinomycetota</taxon>
        <taxon>Actinomycetes</taxon>
        <taxon>Kitasatosporales</taxon>
        <taxon>Streptomycetaceae</taxon>
        <taxon>Streptomyces</taxon>
    </lineage>
</organism>
<dbReference type="SUPFAM" id="SSF52091">
    <property type="entry name" value="SpoIIaa-like"/>
    <property type="match status" value="1"/>
</dbReference>
<dbReference type="AlphaFoldDB" id="A0A5J6GA02"/>
<dbReference type="Proteomes" id="UP000325529">
    <property type="component" value="Chromosome"/>
</dbReference>
<dbReference type="EMBL" id="CP023699">
    <property type="protein sequence ID" value="QEU90775.1"/>
    <property type="molecule type" value="Genomic_DNA"/>
</dbReference>
<dbReference type="GO" id="GO:0043856">
    <property type="term" value="F:anti-sigma factor antagonist activity"/>
    <property type="evidence" value="ECO:0007669"/>
    <property type="project" value="TreeGrafter"/>
</dbReference>
<dbReference type="RefSeq" id="WP_055548237.1">
    <property type="nucleotide sequence ID" value="NZ_CP023699.1"/>
</dbReference>
<dbReference type="KEGG" id="ska:CP970_07515"/>
<dbReference type="PANTHER" id="PTHR33495">
    <property type="entry name" value="ANTI-SIGMA FACTOR ANTAGONIST TM_1081-RELATED-RELATED"/>
    <property type="match status" value="1"/>
</dbReference>
<sequence>MPLPPLNIYRHDRRTRALITLAGEIDLETVPLMRTTLERCLRDGVRTIDVDLTPVTFCDCSGLNAFVETFLRTAAAGGALHLHYPPPMLAWMIELTGSGFLLGDLPAVPGPVSRPAVLFAAAPVPLPVAGFETSHRLVPAVSAVSGGVL</sequence>
<dbReference type="InterPro" id="IPR036513">
    <property type="entry name" value="STAS_dom_sf"/>
</dbReference>
<reference evidence="2 3" key="1">
    <citation type="submission" date="2017-09" db="EMBL/GenBank/DDBJ databases">
        <authorList>
            <person name="Lee N."/>
            <person name="Cho B.-K."/>
        </authorList>
    </citation>
    <scope>NUCLEOTIDE SEQUENCE [LARGE SCALE GENOMIC DNA]</scope>
    <source>
        <strain evidence="2 3">ATCC 12853</strain>
    </source>
</reference>
<evidence type="ECO:0000259" key="1">
    <source>
        <dbReference type="PROSITE" id="PS50801"/>
    </source>
</evidence>
<accession>A0A5J6GA02</accession>
<keyword evidence="3" id="KW-1185">Reference proteome</keyword>
<dbReference type="InterPro" id="IPR002645">
    <property type="entry name" value="STAS_dom"/>
</dbReference>
<feature type="domain" description="STAS" evidence="1">
    <location>
        <begin position="18"/>
        <end position="97"/>
    </location>
</feature>